<proteinExistence type="predicted"/>
<evidence type="ECO:0008006" key="3">
    <source>
        <dbReference type="Google" id="ProtNLM"/>
    </source>
</evidence>
<dbReference type="GeneID" id="56067524"/>
<dbReference type="KEGG" id="nue:C5F50_05530"/>
<evidence type="ECO:0000313" key="2">
    <source>
        <dbReference type="Proteomes" id="UP000509478"/>
    </source>
</evidence>
<accession>A0A7D5M9T7</accession>
<keyword evidence="2" id="KW-1185">Reference proteome</keyword>
<dbReference type="Proteomes" id="UP000509478">
    <property type="component" value="Chromosome"/>
</dbReference>
<dbReference type="AlphaFoldDB" id="A0A7D5M9T7"/>
<dbReference type="RefSeq" id="WP_179372685.1">
    <property type="nucleotide sequence ID" value="NZ_CP026995.1"/>
</dbReference>
<dbReference type="EMBL" id="CP026995">
    <property type="protein sequence ID" value="QLH06589.1"/>
    <property type="molecule type" value="Genomic_DNA"/>
</dbReference>
<evidence type="ECO:0000313" key="1">
    <source>
        <dbReference type="EMBL" id="QLH06589.1"/>
    </source>
</evidence>
<name>A0A7D5M9T7_9ARCH</name>
<gene>
    <name evidence="1" type="ORF">C5F50_05530</name>
</gene>
<protein>
    <recommendedName>
        <fullName evidence="3">C2H2-type domain-containing protein</fullName>
    </recommendedName>
</protein>
<organism evidence="1 2">
    <name type="scientific">Nitrosopumilus ureiphilus</name>
    <dbReference type="NCBI Taxonomy" id="1470067"/>
    <lineage>
        <taxon>Archaea</taxon>
        <taxon>Nitrososphaerota</taxon>
        <taxon>Nitrososphaeria</taxon>
        <taxon>Nitrosopumilales</taxon>
        <taxon>Nitrosopumilaceae</taxon>
        <taxon>Nitrosopumilus</taxon>
    </lineage>
</organism>
<reference evidence="1 2" key="1">
    <citation type="submission" date="2018-02" db="EMBL/GenBank/DDBJ databases">
        <title>Complete genome of Nitrosopumilus ureaphilus PS0.</title>
        <authorList>
            <person name="Qin W."/>
            <person name="Zheng Y."/>
            <person name="Stahl D.A."/>
        </authorList>
    </citation>
    <scope>NUCLEOTIDE SEQUENCE [LARGE SCALE GENOMIC DNA]</scope>
    <source>
        <strain evidence="1 2">PS0</strain>
    </source>
</reference>
<sequence>MTIDNAVKDIQDIYDLVVKFNEDIQDVPMSKIPELGIALKNVFDDNDINKLKPLAKSFVQAIKGFTFGALLVKEGDNRLCVDCGKAFAFHKECDYHTAFGKDAPVDCLKFIEPTKI</sequence>